<dbReference type="InterPro" id="IPR026893">
    <property type="entry name" value="Tyr/Ser_Pase_IphP-type"/>
</dbReference>
<dbReference type="InterPro" id="IPR029021">
    <property type="entry name" value="Prot-tyrosine_phosphatase-like"/>
</dbReference>
<proteinExistence type="predicted"/>
<dbReference type="AlphaFoldDB" id="A0A428ZNL2"/>
<dbReference type="SUPFAM" id="SSF52799">
    <property type="entry name" value="(Phosphotyrosine protein) phosphatases II"/>
    <property type="match status" value="1"/>
</dbReference>
<gene>
    <name evidence="2" type="ORF">DMH04_06585</name>
</gene>
<dbReference type="OrthoDB" id="1188001at2"/>
<reference evidence="2 3" key="1">
    <citation type="submission" date="2018-05" db="EMBL/GenBank/DDBJ databases">
        <title>Evolution of GPA BGCs.</title>
        <authorList>
            <person name="Waglechner N."/>
            <person name="Wright G.D."/>
        </authorList>
    </citation>
    <scope>NUCLEOTIDE SEQUENCE [LARGE SCALE GENOMIC DNA]</scope>
    <source>
        <strain evidence="2 3">A82846</strain>
    </source>
</reference>
<dbReference type="GO" id="GO:0004721">
    <property type="term" value="F:phosphoprotein phosphatase activity"/>
    <property type="evidence" value="ECO:0007669"/>
    <property type="project" value="InterPro"/>
</dbReference>
<protein>
    <submittedName>
        <fullName evidence="2">Uncharacterized protein</fullName>
    </submittedName>
</protein>
<name>A0A428ZNL2_KIBAR</name>
<organism evidence="2 3">
    <name type="scientific">Kibdelosporangium aridum</name>
    <dbReference type="NCBI Taxonomy" id="2030"/>
    <lineage>
        <taxon>Bacteria</taxon>
        <taxon>Bacillati</taxon>
        <taxon>Actinomycetota</taxon>
        <taxon>Actinomycetes</taxon>
        <taxon>Pseudonocardiales</taxon>
        <taxon>Pseudonocardiaceae</taxon>
        <taxon>Kibdelosporangium</taxon>
    </lineage>
</organism>
<evidence type="ECO:0000256" key="1">
    <source>
        <dbReference type="SAM" id="MobiDB-lite"/>
    </source>
</evidence>
<sequence length="142" mass="15593">MMLAWEGCLNGRDVGGLPSSAGRRTRFGALLRSDSHSRLTADGRATVRAERIIRTLDLQMGDAPPGPLAVHCSIGRATGIDRRRLCAHGWLQWRHNSANADAPGQPAWRRARLLAEGRSEPRPAQPGKGPPTFLEVRPPRHR</sequence>
<dbReference type="Pfam" id="PF13350">
    <property type="entry name" value="Y_phosphatase3"/>
    <property type="match status" value="1"/>
</dbReference>
<dbReference type="Proteomes" id="UP000287547">
    <property type="component" value="Unassembled WGS sequence"/>
</dbReference>
<dbReference type="EMBL" id="QHKI01000003">
    <property type="protein sequence ID" value="RSM89636.1"/>
    <property type="molecule type" value="Genomic_DNA"/>
</dbReference>
<comment type="caution">
    <text evidence="2">The sequence shown here is derived from an EMBL/GenBank/DDBJ whole genome shotgun (WGS) entry which is preliminary data.</text>
</comment>
<dbReference type="Gene3D" id="3.90.190.10">
    <property type="entry name" value="Protein tyrosine phosphatase superfamily"/>
    <property type="match status" value="1"/>
</dbReference>
<accession>A0A428ZNL2</accession>
<dbReference type="RefSeq" id="WP_125726141.1">
    <property type="nucleotide sequence ID" value="NZ_QHKI01000003.1"/>
</dbReference>
<feature type="region of interest" description="Disordered" evidence="1">
    <location>
        <begin position="114"/>
        <end position="142"/>
    </location>
</feature>
<evidence type="ECO:0000313" key="3">
    <source>
        <dbReference type="Proteomes" id="UP000287547"/>
    </source>
</evidence>
<evidence type="ECO:0000313" key="2">
    <source>
        <dbReference type="EMBL" id="RSM89636.1"/>
    </source>
</evidence>